<evidence type="ECO:0000256" key="9">
    <source>
        <dbReference type="ARBA" id="ARBA00022842"/>
    </source>
</evidence>
<dbReference type="OrthoDB" id="9803913at2"/>
<dbReference type="RefSeq" id="WP_090309595.1">
    <property type="nucleotide sequence ID" value="NZ_FNZE01000005.1"/>
</dbReference>
<evidence type="ECO:0000256" key="7">
    <source>
        <dbReference type="ARBA" id="ARBA00022723"/>
    </source>
</evidence>
<evidence type="ECO:0000256" key="10">
    <source>
        <dbReference type="ARBA" id="ARBA00023211"/>
    </source>
</evidence>
<keyword evidence="7" id="KW-0479">Metal-binding</keyword>
<dbReference type="PANTHER" id="PTHR15749:SF4">
    <property type="entry name" value="FANCONI-ASSOCIATED NUCLEASE 1"/>
    <property type="match status" value="1"/>
</dbReference>
<keyword evidence="6" id="KW-0540">Nuclease</keyword>
<name>A0A1H6WK50_9PSED</name>
<dbReference type="Pfam" id="PF21315">
    <property type="entry name" value="FAN1_HTH"/>
    <property type="match status" value="1"/>
</dbReference>
<keyword evidence="8" id="KW-0378">Hydrolase</keyword>
<evidence type="ECO:0000256" key="4">
    <source>
        <dbReference type="ARBA" id="ARBA00005533"/>
    </source>
</evidence>
<comment type="similarity">
    <text evidence="4">Belongs to the FAN1 family.</text>
</comment>
<dbReference type="InterPro" id="IPR040603">
    <property type="entry name" value="FAN1_SAP_bact"/>
</dbReference>
<comment type="cofactor">
    <cofactor evidence="2">
        <name>Mn(2+)</name>
        <dbReference type="ChEBI" id="CHEBI:29035"/>
    </cofactor>
</comment>
<dbReference type="STRING" id="915471.SAMN05216201_105152"/>
<sequence>MPTSLPPELYYLSNFRTALAWIGERSADLLSDEERTFIAQFAALAWPAQALLVRMVMRQGSHFRASKLQYAEIGDIHAAARALIHSGWLSDQALLEPAEIAALLRKDELLTQLPLTDRRAAQKKTALLEQLLALELPAQPFAAWCPTLDDRLYSLQVGELCDRLRLLFFGNLSQDWSEFVLADLGIYRYEPVAISPESRGFRCREDVEQYLYLREQRLRFEAGEPVEELLGALLGFASDNPYLQSRHARLLFRIAQQLEKQDEAQRALAVYQRCAHGEARWRQIRVLEKLERHAEAHALAQALRAAPHNDEEAQRLERALTRLQRKLGLPAGKRPPAQRECRMELVLERPQHGSVELAVRDHLHSEQAPAHYVENTLLCSLFGLLCWEAIFAPLPGAFFHQFHTGPVDLYSAEFHPRRRELFDVCLGRLDGPAWQTQIRQRYRDKYATQSPFVFWNLLSEELLEQALACIPAAHLRACFERLLRDLKANRAGMPDLIQFYPAERRYRMIEVKGPGDRLQDNQKRWLAFAAEHGIPVEVCYVSWAEA</sequence>
<keyword evidence="9" id="KW-0460">Magnesium</keyword>
<evidence type="ECO:0000256" key="3">
    <source>
        <dbReference type="ARBA" id="ARBA00001946"/>
    </source>
</evidence>
<comment type="catalytic activity">
    <reaction evidence="1">
        <text>Hydrolytically removes 5'-nucleotides successively from the 3'-hydroxy termini of 3'-hydroxy-terminated oligonucleotides.</text>
        <dbReference type="EC" id="3.1.4.1"/>
    </reaction>
</comment>
<evidence type="ECO:0000256" key="2">
    <source>
        <dbReference type="ARBA" id="ARBA00001936"/>
    </source>
</evidence>
<dbReference type="GO" id="GO:0003676">
    <property type="term" value="F:nucleic acid binding"/>
    <property type="evidence" value="ECO:0007669"/>
    <property type="project" value="InterPro"/>
</dbReference>
<dbReference type="GO" id="GO:0004528">
    <property type="term" value="F:phosphodiesterase I activity"/>
    <property type="evidence" value="ECO:0007669"/>
    <property type="project" value="UniProtKB-EC"/>
</dbReference>
<feature type="domain" description="VRR-NUC" evidence="11">
    <location>
        <begin position="429"/>
        <end position="543"/>
    </location>
</feature>
<accession>A0A1H6WK50</accession>
<dbReference type="Pfam" id="PF18081">
    <property type="entry name" value="FANC_SAP"/>
    <property type="match status" value="1"/>
</dbReference>
<dbReference type="EMBL" id="FNZE01000005">
    <property type="protein sequence ID" value="SEJ17308.1"/>
    <property type="molecule type" value="Genomic_DNA"/>
</dbReference>
<dbReference type="GO" id="GO:0046872">
    <property type="term" value="F:metal ion binding"/>
    <property type="evidence" value="ECO:0007669"/>
    <property type="project" value="UniProtKB-KW"/>
</dbReference>
<comment type="cofactor">
    <cofactor evidence="3">
        <name>Mg(2+)</name>
        <dbReference type="ChEBI" id="CHEBI:18420"/>
    </cofactor>
</comment>
<dbReference type="Gene3D" id="3.40.1350.10">
    <property type="match status" value="1"/>
</dbReference>
<dbReference type="GO" id="GO:0036297">
    <property type="term" value="P:interstrand cross-link repair"/>
    <property type="evidence" value="ECO:0007669"/>
    <property type="project" value="InterPro"/>
</dbReference>
<dbReference type="SMART" id="SM00990">
    <property type="entry name" value="VRR_NUC"/>
    <property type="match status" value="1"/>
</dbReference>
<dbReference type="InterPro" id="IPR049125">
    <property type="entry name" value="FAN1-like_WH"/>
</dbReference>
<evidence type="ECO:0000256" key="1">
    <source>
        <dbReference type="ARBA" id="ARBA00000983"/>
    </source>
</evidence>
<dbReference type="AlphaFoldDB" id="A0A1H6WK50"/>
<reference evidence="13" key="1">
    <citation type="submission" date="2016-10" db="EMBL/GenBank/DDBJ databases">
        <authorList>
            <person name="Varghese N."/>
            <person name="Submissions S."/>
        </authorList>
    </citation>
    <scope>NUCLEOTIDE SEQUENCE [LARGE SCALE GENOMIC DNA]</scope>
    <source>
        <strain evidence="13">LMG 25967</strain>
    </source>
</reference>
<gene>
    <name evidence="12" type="ORF">SAMN05216201_105152</name>
</gene>
<evidence type="ECO:0000256" key="8">
    <source>
        <dbReference type="ARBA" id="ARBA00022801"/>
    </source>
</evidence>
<organism evidence="12 13">
    <name type="scientific">Pseudomonas linyingensis</name>
    <dbReference type="NCBI Taxonomy" id="915471"/>
    <lineage>
        <taxon>Bacteria</taxon>
        <taxon>Pseudomonadati</taxon>
        <taxon>Pseudomonadota</taxon>
        <taxon>Gammaproteobacteria</taxon>
        <taxon>Pseudomonadales</taxon>
        <taxon>Pseudomonadaceae</taxon>
        <taxon>Pseudomonas</taxon>
    </lineage>
</organism>
<keyword evidence="13" id="KW-1185">Reference proteome</keyword>
<keyword evidence="10" id="KW-0464">Manganese</keyword>
<evidence type="ECO:0000256" key="6">
    <source>
        <dbReference type="ARBA" id="ARBA00022722"/>
    </source>
</evidence>
<proteinExistence type="inferred from homology"/>
<protein>
    <recommendedName>
        <fullName evidence="5">phosphodiesterase I</fullName>
        <ecNumber evidence="5">3.1.4.1</ecNumber>
    </recommendedName>
</protein>
<dbReference type="InterPro" id="IPR014883">
    <property type="entry name" value="VRR_NUC"/>
</dbReference>
<dbReference type="EC" id="3.1.4.1" evidence="5"/>
<evidence type="ECO:0000313" key="12">
    <source>
        <dbReference type="EMBL" id="SEJ17308.1"/>
    </source>
</evidence>
<dbReference type="InterPro" id="IPR011856">
    <property type="entry name" value="tRNA_endonuc-like_dom_sf"/>
</dbReference>
<dbReference type="Pfam" id="PF08774">
    <property type="entry name" value="VRR_NUC"/>
    <property type="match status" value="1"/>
</dbReference>
<dbReference type="PANTHER" id="PTHR15749">
    <property type="entry name" value="FANCONI-ASSOCIATED NUCLEASE 1"/>
    <property type="match status" value="1"/>
</dbReference>
<dbReference type="Proteomes" id="UP000242930">
    <property type="component" value="Unassembled WGS sequence"/>
</dbReference>
<dbReference type="InterPro" id="IPR033315">
    <property type="entry name" value="Fan1-like"/>
</dbReference>
<evidence type="ECO:0000256" key="5">
    <source>
        <dbReference type="ARBA" id="ARBA00012029"/>
    </source>
</evidence>
<evidence type="ECO:0000313" key="13">
    <source>
        <dbReference type="Proteomes" id="UP000242930"/>
    </source>
</evidence>
<evidence type="ECO:0000259" key="11">
    <source>
        <dbReference type="SMART" id="SM00990"/>
    </source>
</evidence>
<dbReference type="FunFam" id="3.40.1350.10:FF:000024">
    <property type="entry name" value="Fanconi-associated nuclease"/>
    <property type="match status" value="1"/>
</dbReference>